<dbReference type="eggNOG" id="COG3002">
    <property type="taxonomic scope" value="Bacteria"/>
</dbReference>
<dbReference type="KEGG" id="nwa:Nwat_1139"/>
<feature type="binding site" evidence="6">
    <location>
        <position position="582"/>
    </location>
    <ligand>
        <name>Zn(2+)</name>
        <dbReference type="ChEBI" id="CHEBI:29105"/>
    </ligand>
</feature>
<keyword evidence="4 6" id="KW-0862">Zinc</keyword>
<keyword evidence="5 6" id="KW-0472">Membrane</keyword>
<feature type="binding site" evidence="6">
    <location>
        <position position="788"/>
    </location>
    <ligand>
        <name>Zn(2+)</name>
        <dbReference type="ChEBI" id="CHEBI:29105"/>
    </ligand>
</feature>
<dbReference type="InterPro" id="IPR018752">
    <property type="entry name" value="DabA"/>
</dbReference>
<evidence type="ECO:0000313" key="8">
    <source>
        <dbReference type="Proteomes" id="UP000000393"/>
    </source>
</evidence>
<accession>D8K596</accession>
<dbReference type="EMBL" id="CP002086">
    <property type="protein sequence ID" value="ADJ28073.1"/>
    <property type="molecule type" value="Genomic_DNA"/>
</dbReference>
<evidence type="ECO:0000256" key="6">
    <source>
        <dbReference type="HAMAP-Rule" id="MF_01871"/>
    </source>
</evidence>
<dbReference type="AlphaFoldDB" id="D8K596"/>
<sequence length="1134" mass="129463">MSAHHPERAESPLDIREKLTAAVDKLELVLPCAAPLYNFNHLNTLQGYEHLPFTEALEAYYKLTGLRGYLPEKDFRKHYARGRIDDADLNESLRYNTDGRCREIVLKFSDRPISKQDIWRISLIHDISPLSPSRFRWQINECSALRRFQDDVPKSARDALLGAAQDENQSHHSESETIRNLWETCLKVFQLEKPNLHSEELEELVDLEEFSHSQAEGRQSKFRVSLASQPTLIPQKEMLAEARRDLSHLFEEVGEQLSLRGLLQALTGEDLLDQVRPILIRFCASHLDEGLAAWNLPHREQGLYMAWRGCSPVDFGLDLAELPDGWHQFHAELPEHSVDAVITCLQRLRIPESRWDGYLKRIALEIPGWSGLINWRYHRPQYKANQEAPASLMDYLAIRLFLDVIWIEHISQNTWGIAGNLNELKTYFETNPSEFLGRYTLFSNKLPEYLAVRVQELVMLPRTTPKYRDNWHMVANMIQNWKHNPSSERGERQTVHSHVWRLFLLAQYLGLPGSEASKLSRSDAEQLLAILDELTDSERGYIWLCAYEYRYREDLFNALVQNHGRARWLQRDTRPEAQAIFCFDDREEGIRRHLEETNPNIETLGSPGFFGVPQYWQELDATSTFPHCPVFVKPLNEVHEEPRPGAEKRYQIHKYAYGIKNFLKRVFFVESRRNLLSSKLLIDALSPGVLAALAGKVFFPFQQAALSKKINAALVPPVPTQLAFSTPDDDTTPTPDNPRLGFTNTEQANRLEALMRAIGLTSGFAPLVVLIGHGSIQQNNPHYYAYGCGACNGRRGGPNARLFATIVNRPEIRAQLAERGIRIPDDTWFIGAEHDTCTDEVFWFDLDHLPPTLKPNYEKLKADIEQALMLSAHERCRRMASAPKKPSLQEALSHVRERGYDFSQPRQELGHAASTAAVIGRRSVTRGLFLDRRVYVLSNDSTVDKEAKSLEFLLRNPTPIGVGITFDYYFSAVNNEGFGSGSKVAHNVVGLFGVMQGTDGDLRTWAYSQMVDVQHNIHEPMRLLAVVEATPETLTAIYMNEPSSREPGEGSWALPSLRKFVDGGWLLLSSIHPKTGKISIFDPKQGGFIPWKSYRKLEPLPVVERSMDWYDGHSELRPPALIEPKQTMEVHHAV</sequence>
<keyword evidence="3 6" id="KW-0479">Metal-binding</keyword>
<dbReference type="PANTHER" id="PTHR38344:SF1">
    <property type="entry name" value="INORGANIC CARBON TRANSPORTER SUBUNIT DABA-RELATED"/>
    <property type="match status" value="1"/>
</dbReference>
<dbReference type="OrthoDB" id="9805101at2"/>
<keyword evidence="2 6" id="KW-1003">Cell membrane</keyword>
<evidence type="ECO:0000256" key="4">
    <source>
        <dbReference type="ARBA" id="ARBA00022833"/>
    </source>
</evidence>
<comment type="similarity">
    <text evidence="6">Belongs to the inorganic carbon transporter (TC 9.A.2) DabA family.</text>
</comment>
<evidence type="ECO:0000256" key="5">
    <source>
        <dbReference type="ARBA" id="ARBA00023136"/>
    </source>
</evidence>
<keyword evidence="6" id="KW-0997">Cell inner membrane</keyword>
<organism evidence="7 8">
    <name type="scientific">Nitrosococcus watsoni (strain C-113)</name>
    <dbReference type="NCBI Taxonomy" id="105559"/>
    <lineage>
        <taxon>Bacteria</taxon>
        <taxon>Pseudomonadati</taxon>
        <taxon>Pseudomonadota</taxon>
        <taxon>Gammaproteobacteria</taxon>
        <taxon>Chromatiales</taxon>
        <taxon>Chromatiaceae</taxon>
        <taxon>Nitrosococcus</taxon>
    </lineage>
</organism>
<dbReference type="GO" id="GO:0005886">
    <property type="term" value="C:plasma membrane"/>
    <property type="evidence" value="ECO:0007669"/>
    <property type="project" value="UniProtKB-SubCell"/>
</dbReference>
<dbReference type="Pfam" id="PF10070">
    <property type="entry name" value="DabA"/>
    <property type="match status" value="1"/>
</dbReference>
<dbReference type="PANTHER" id="PTHR38344">
    <property type="entry name" value="UPF0753 PROTEIN AQ_863"/>
    <property type="match status" value="1"/>
</dbReference>
<evidence type="ECO:0000256" key="2">
    <source>
        <dbReference type="ARBA" id="ARBA00022475"/>
    </source>
</evidence>
<dbReference type="HOGENOM" id="CLU_009885_0_0_6"/>
<dbReference type="HAMAP" id="MF_01871">
    <property type="entry name" value="DabA"/>
    <property type="match status" value="1"/>
</dbReference>
<evidence type="ECO:0000256" key="1">
    <source>
        <dbReference type="ARBA" id="ARBA00022448"/>
    </source>
</evidence>
<dbReference type="Proteomes" id="UP000000393">
    <property type="component" value="Chromosome"/>
</dbReference>
<comment type="subcellular location">
    <subcellularLocation>
        <location evidence="6">Cell inner membrane</location>
        <topology evidence="6">Peripheral membrane protein</topology>
    </subcellularLocation>
</comment>
<dbReference type="STRING" id="105559.Nwat_1139"/>
<comment type="cofactor">
    <cofactor evidence="6">
        <name>Zn(2+)</name>
        <dbReference type="ChEBI" id="CHEBI:29105"/>
    </cofactor>
</comment>
<keyword evidence="1 6" id="KW-0813">Transport</keyword>
<name>D8K596_NITWC</name>
<proteinExistence type="inferred from homology"/>
<evidence type="ECO:0000256" key="3">
    <source>
        <dbReference type="ARBA" id="ARBA00022723"/>
    </source>
</evidence>
<protein>
    <recommendedName>
        <fullName evidence="6">Probable inorganic carbon transporter subunit DabA</fullName>
    </recommendedName>
</protein>
<dbReference type="GO" id="GO:0008270">
    <property type="term" value="F:zinc ion binding"/>
    <property type="evidence" value="ECO:0007669"/>
    <property type="project" value="UniProtKB-UniRule"/>
</dbReference>
<gene>
    <name evidence="6" type="primary">dabA</name>
    <name evidence="7" type="ordered locus">Nwat_1139</name>
</gene>
<comment type="function">
    <text evidence="6">Part of an energy-coupled inorganic carbon pump.</text>
</comment>
<dbReference type="RefSeq" id="WP_013220173.1">
    <property type="nucleotide sequence ID" value="NC_014315.1"/>
</dbReference>
<comment type="subunit">
    <text evidence="6">Forms a complex with DabB.</text>
</comment>
<keyword evidence="8" id="KW-1185">Reference proteome</keyword>
<feature type="binding site" evidence="6">
    <location>
        <position position="773"/>
    </location>
    <ligand>
        <name>Zn(2+)</name>
        <dbReference type="ChEBI" id="CHEBI:29105"/>
    </ligand>
</feature>
<reference evidence="7 8" key="1">
    <citation type="submission" date="2010-06" db="EMBL/GenBank/DDBJ databases">
        <title>Complete sequence of chromosome of Nitrosococcus watsoni C-113.</title>
        <authorList>
            <consortium name="US DOE Joint Genome Institute"/>
            <person name="Lucas S."/>
            <person name="Copeland A."/>
            <person name="Lapidus A."/>
            <person name="Cheng J.-F."/>
            <person name="Bruce D."/>
            <person name="Goodwin L."/>
            <person name="Pitluck S."/>
            <person name="Malfatti S.A."/>
            <person name="Chain P.S.G."/>
            <person name="Land M."/>
            <person name="Hauser L."/>
            <person name="Kyrpides N."/>
            <person name="Ivanova N."/>
            <person name="Cambell M.A."/>
            <person name="Heidelberg J.F."/>
            <person name="Klotz M.G."/>
            <person name="Woyke T."/>
        </authorList>
    </citation>
    <scope>NUCLEOTIDE SEQUENCE [LARGE SCALE GENOMIC DNA]</scope>
    <source>
        <strain evidence="7 8">C-113</strain>
    </source>
</reference>
<feature type="binding site" evidence="6">
    <location>
        <position position="584"/>
    </location>
    <ligand>
        <name>Zn(2+)</name>
        <dbReference type="ChEBI" id="CHEBI:29105"/>
    </ligand>
</feature>
<evidence type="ECO:0000313" key="7">
    <source>
        <dbReference type="EMBL" id="ADJ28073.1"/>
    </source>
</evidence>